<dbReference type="VEuPathDB" id="FungiDB:sr16564"/>
<dbReference type="InterPro" id="IPR033473">
    <property type="entry name" value="Atos-like_C"/>
</dbReference>
<feature type="region of interest" description="Disordered" evidence="1">
    <location>
        <begin position="436"/>
        <end position="516"/>
    </location>
</feature>
<keyword evidence="4" id="KW-1185">Reference proteome</keyword>
<proteinExistence type="predicted"/>
<dbReference type="SMART" id="SM01177">
    <property type="entry name" value="DUF4210"/>
    <property type="match status" value="1"/>
</dbReference>
<feature type="compositionally biased region" description="Polar residues" evidence="1">
    <location>
        <begin position="652"/>
        <end position="661"/>
    </location>
</feature>
<feature type="compositionally biased region" description="Low complexity" evidence="1">
    <location>
        <begin position="596"/>
        <end position="606"/>
    </location>
</feature>
<feature type="compositionally biased region" description="Polar residues" evidence="1">
    <location>
        <begin position="539"/>
        <end position="548"/>
    </location>
</feature>
<gene>
    <name evidence="3" type="ORF">sr16564</name>
</gene>
<dbReference type="Pfam" id="PF13915">
    <property type="entry name" value="DUF4210"/>
    <property type="match status" value="1"/>
</dbReference>
<dbReference type="HOGENOM" id="CLU_375598_0_0_1"/>
<evidence type="ECO:0000313" key="3">
    <source>
        <dbReference type="EMBL" id="CBQ72832.1"/>
    </source>
</evidence>
<dbReference type="Proteomes" id="UP000008867">
    <property type="component" value="Chromosome 5"/>
</dbReference>
<organism evidence="3 4">
    <name type="scientific">Sporisorium reilianum (strain SRZ2)</name>
    <name type="common">Maize head smut fungus</name>
    <dbReference type="NCBI Taxonomy" id="999809"/>
    <lineage>
        <taxon>Eukaryota</taxon>
        <taxon>Fungi</taxon>
        <taxon>Dikarya</taxon>
        <taxon>Basidiomycota</taxon>
        <taxon>Ustilaginomycotina</taxon>
        <taxon>Ustilaginomycetes</taxon>
        <taxon>Ustilaginales</taxon>
        <taxon>Ustilaginaceae</taxon>
        <taxon>Sporisorium</taxon>
    </lineage>
</organism>
<name>E7A002_SPORE</name>
<feature type="region of interest" description="Disordered" evidence="1">
    <location>
        <begin position="302"/>
        <end position="325"/>
    </location>
</feature>
<feature type="region of interest" description="Disordered" evidence="1">
    <location>
        <begin position="1"/>
        <end position="124"/>
    </location>
</feature>
<evidence type="ECO:0000313" key="4">
    <source>
        <dbReference type="Proteomes" id="UP000008867"/>
    </source>
</evidence>
<feature type="compositionally biased region" description="Polar residues" evidence="1">
    <location>
        <begin position="682"/>
        <end position="692"/>
    </location>
</feature>
<feature type="compositionally biased region" description="Basic and acidic residues" evidence="1">
    <location>
        <begin position="348"/>
        <end position="369"/>
    </location>
</feature>
<feature type="region of interest" description="Disordered" evidence="1">
    <location>
        <begin position="539"/>
        <end position="564"/>
    </location>
</feature>
<protein>
    <recommendedName>
        <fullName evidence="2">Atos-like conserved domain-containing protein</fullName>
    </recommendedName>
</protein>
<sequence length="739" mass="79127">MTFYTAFPPSPLSRSAVAAERDVDHELSSPPPSKPSKPYGHLAAASPFTSSAMPRRIDTSTSPDGDDSPHSYHGVGSAASSSRHVSGPARLMRSPFAPSWSPSDQGGAVSPPWPPSSFTRSVNTRRRSSGFGVSAASPTPNFGSLVGSFQESLLCGRMSMPASKPLIFDAEIGVLGMGRCKPSLRCPPHVHVQFPAHFYDFHAMDASASASHAGSTAALGSPYVGTIDLDAHYHSMLLSNSLAAEPTDLPSFPGYAVPPKGQIQLIVKYPDLNAVKLFLVPYDLTDMQPGTKTFLRQKTIARPGAASNDDDNPSGPRASPSNPRVPTREALRFAIHLQFCCPPVTAKHDDHQAGFDGSDSRRFRQRADAAQKSSTRAARSPKIFLHKTIRLVFGARATDSSEKLVDQVETPGPGPQRFASYNGPDEEWHQLHRQAKAAQACSADDLKAASPVDTSSSSLEHGWSAERPTRTGLGIAIQTPDTHDSRSRSDEHEEHDRVPPLNSDPNGERWQPGSSFAKQSVIAQSSVSDALLPSTSAWSLGSQGSSFESGAGRWPRPAHPDQQDVHQLARSLAHSRLTEAFKPYQDNVTPIEQPASRDVSSAAVSAQKDRSALSVRPSRIRSASSASLSEARVQSVSALGRLEEAAVASPALYTSSTSTDSPFLRKAPSDRPCLLRKLSEQFARSHTPSPTASPKLKPTTRQADDEPAPMAMDDSDGAGPRRTGLTVEAIAQMSTRSIR</sequence>
<dbReference type="EMBL" id="FQ311470">
    <property type="protein sequence ID" value="CBQ72832.1"/>
    <property type="molecule type" value="Genomic_DNA"/>
</dbReference>
<dbReference type="AlphaFoldDB" id="E7A002"/>
<dbReference type="PANTHER" id="PTHR13199:SF11">
    <property type="entry name" value="PROTEIN ATOSSA"/>
    <property type="match status" value="1"/>
</dbReference>
<dbReference type="eggNOG" id="KOG2306">
    <property type="taxonomic scope" value="Eukaryota"/>
</dbReference>
<feature type="domain" description="Atos-like conserved" evidence="2">
    <location>
        <begin position="145"/>
        <end position="224"/>
    </location>
</feature>
<feature type="region of interest" description="Disordered" evidence="1">
    <location>
        <begin position="348"/>
        <end position="379"/>
    </location>
</feature>
<dbReference type="OrthoDB" id="8625101at2759"/>
<accession>E7A002</accession>
<dbReference type="InterPro" id="IPR051506">
    <property type="entry name" value="ATOS_Transcription_Regulators"/>
</dbReference>
<dbReference type="PANTHER" id="PTHR13199">
    <property type="entry name" value="GH03947P"/>
    <property type="match status" value="1"/>
</dbReference>
<evidence type="ECO:0000256" key="1">
    <source>
        <dbReference type="SAM" id="MobiDB-lite"/>
    </source>
</evidence>
<feature type="region of interest" description="Disordered" evidence="1">
    <location>
        <begin position="649"/>
        <end position="739"/>
    </location>
</feature>
<feature type="compositionally biased region" description="Low complexity" evidence="1">
    <location>
        <begin position="614"/>
        <end position="631"/>
    </location>
</feature>
<dbReference type="Pfam" id="PF13889">
    <property type="entry name" value="Chromosome_seg"/>
    <property type="match status" value="1"/>
</dbReference>
<reference evidence="3 4" key="1">
    <citation type="journal article" date="2010" name="Science">
        <title>Pathogenicity determinants in smut fungi revealed by genome comparison.</title>
        <authorList>
            <person name="Schirawski J."/>
            <person name="Mannhaupt G."/>
            <person name="Muench K."/>
            <person name="Brefort T."/>
            <person name="Schipper K."/>
            <person name="Doehlemann G."/>
            <person name="Di Stasio M."/>
            <person name="Roessel N."/>
            <person name="Mendoza-Mendoza A."/>
            <person name="Pester D."/>
            <person name="Mueller O."/>
            <person name="Winterberg B."/>
            <person name="Meyer E."/>
            <person name="Ghareeb H."/>
            <person name="Wollenberg T."/>
            <person name="Muensterkoetter M."/>
            <person name="Wong P."/>
            <person name="Walter M."/>
            <person name="Stukenbrock E."/>
            <person name="Gueldener U."/>
            <person name="Kahmann R."/>
        </authorList>
    </citation>
    <scope>NUCLEOTIDE SEQUENCE [LARGE SCALE GENOMIC DNA]</scope>
    <source>
        <strain evidence="4">SRZ2</strain>
    </source>
</reference>
<evidence type="ECO:0000259" key="2">
    <source>
        <dbReference type="SMART" id="SM01177"/>
    </source>
</evidence>
<dbReference type="InterPro" id="IPR025261">
    <property type="entry name" value="Atos-like_cons_dom"/>
</dbReference>
<feature type="region of interest" description="Disordered" evidence="1">
    <location>
        <begin position="584"/>
        <end position="631"/>
    </location>
</feature>
<feature type="compositionally biased region" description="Basic and acidic residues" evidence="1">
    <location>
        <begin position="481"/>
        <end position="498"/>
    </location>
</feature>